<proteinExistence type="predicted"/>
<evidence type="ECO:0000256" key="2">
    <source>
        <dbReference type="ARBA" id="ARBA00022692"/>
    </source>
</evidence>
<accession>C0D6W0</accession>
<evidence type="ECO:0000256" key="4">
    <source>
        <dbReference type="ARBA" id="ARBA00023136"/>
    </source>
</evidence>
<evidence type="ECO:0000256" key="1">
    <source>
        <dbReference type="ARBA" id="ARBA00004141"/>
    </source>
</evidence>
<evidence type="ECO:0000313" key="6">
    <source>
        <dbReference type="EMBL" id="EEG52947.1"/>
    </source>
</evidence>
<feature type="transmembrane region" description="Helical" evidence="5">
    <location>
        <begin position="59"/>
        <end position="83"/>
    </location>
</feature>
<feature type="transmembrane region" description="Helical" evidence="5">
    <location>
        <begin position="12"/>
        <end position="38"/>
    </location>
</feature>
<dbReference type="AlphaFoldDB" id="C0D6W0"/>
<dbReference type="Pfam" id="PF05105">
    <property type="entry name" value="Phage_holin_4_1"/>
    <property type="match status" value="1"/>
</dbReference>
<sequence>MRYTKVERVEELIAMAWASQIIKVVIVAVVMDTVFGCIRAVKERKFNSCFGIDGAIRKISMLVSIAFLLILDRIVGLNLIGFIPAAVRAYLPANHIGVAEFFALLYIAYEVVSILKNMTLCGLPVKRLWQVIRDGLKKYTSELPDNKDEVAPK</sequence>
<evidence type="ECO:0000256" key="5">
    <source>
        <dbReference type="SAM" id="Phobius"/>
    </source>
</evidence>
<keyword evidence="7" id="KW-1185">Reference proteome</keyword>
<keyword evidence="2 5" id="KW-0812">Transmembrane</keyword>
<dbReference type="Proteomes" id="UP000004756">
    <property type="component" value="Unassembled WGS sequence"/>
</dbReference>
<gene>
    <name evidence="6" type="ORF">CLOSTASPAR_05007</name>
</gene>
<keyword evidence="3 5" id="KW-1133">Transmembrane helix</keyword>
<protein>
    <submittedName>
        <fullName evidence="6">Toxin secretion/phage lysis holin</fullName>
    </submittedName>
</protein>
<dbReference type="GO" id="GO:0016020">
    <property type="term" value="C:membrane"/>
    <property type="evidence" value="ECO:0007669"/>
    <property type="project" value="UniProtKB-SubCell"/>
</dbReference>
<dbReference type="InterPro" id="IPR006480">
    <property type="entry name" value="Phage_holin_4_1"/>
</dbReference>
<dbReference type="HOGENOM" id="CLU_129730_0_0_9"/>
<name>C0D6W0_9FIRM</name>
<evidence type="ECO:0000313" key="7">
    <source>
        <dbReference type="Proteomes" id="UP000004756"/>
    </source>
</evidence>
<evidence type="ECO:0000256" key="3">
    <source>
        <dbReference type="ARBA" id="ARBA00022989"/>
    </source>
</evidence>
<comment type="caution">
    <text evidence="6">The sequence shown here is derived from an EMBL/GenBank/DDBJ whole genome shotgun (WGS) entry which is preliminary data.</text>
</comment>
<keyword evidence="4 5" id="KW-0472">Membrane</keyword>
<dbReference type="EMBL" id="ACCJ01000413">
    <property type="protein sequence ID" value="EEG52947.1"/>
    <property type="molecule type" value="Genomic_DNA"/>
</dbReference>
<organism evidence="6 7">
    <name type="scientific">[Clostridium] asparagiforme DSM 15981</name>
    <dbReference type="NCBI Taxonomy" id="518636"/>
    <lineage>
        <taxon>Bacteria</taxon>
        <taxon>Bacillati</taxon>
        <taxon>Bacillota</taxon>
        <taxon>Clostridia</taxon>
        <taxon>Lachnospirales</taxon>
        <taxon>Lachnospiraceae</taxon>
        <taxon>Enterocloster</taxon>
    </lineage>
</organism>
<dbReference type="NCBIfam" id="TIGR01593">
    <property type="entry name" value="holin_tox_secr"/>
    <property type="match status" value="1"/>
</dbReference>
<reference evidence="6 7" key="1">
    <citation type="submission" date="2009-02" db="EMBL/GenBank/DDBJ databases">
        <title>Draft genome sequence of Clostridium asparagiforme (DSM 15981).</title>
        <authorList>
            <person name="Sudarsanam P."/>
            <person name="Ley R."/>
            <person name="Guruge J."/>
            <person name="Turnbaugh P.J."/>
            <person name="Mahowald M."/>
            <person name="Liep D."/>
            <person name="Gordon J."/>
        </authorList>
    </citation>
    <scope>NUCLEOTIDE SEQUENCE [LARGE SCALE GENOMIC DNA]</scope>
    <source>
        <strain evidence="6 7">DSM 15981</strain>
    </source>
</reference>
<comment type="subcellular location">
    <subcellularLocation>
        <location evidence="1">Membrane</location>
        <topology evidence="1">Multi-pass membrane protein</topology>
    </subcellularLocation>
</comment>